<keyword evidence="7 15" id="KW-0479">Metal-binding</keyword>
<evidence type="ECO:0000256" key="6">
    <source>
        <dbReference type="ARBA" id="ARBA00022679"/>
    </source>
</evidence>
<feature type="active site" description="Proton donor" evidence="13">
    <location>
        <position position="835"/>
    </location>
</feature>
<gene>
    <name evidence="18" type="ORF">SI859A1_02778</name>
</gene>
<keyword evidence="8" id="KW-0547">Nucleotide-binding</keyword>
<evidence type="ECO:0000256" key="9">
    <source>
        <dbReference type="ARBA" id="ARBA00022777"/>
    </source>
</evidence>
<feature type="domain" description="PEP-utilising enzyme mobile" evidence="16">
    <location>
        <begin position="426"/>
        <end position="507"/>
    </location>
</feature>
<evidence type="ECO:0000256" key="15">
    <source>
        <dbReference type="PIRSR" id="PIRSR000853-3"/>
    </source>
</evidence>
<comment type="caution">
    <text evidence="18">The sequence shown here is derived from an EMBL/GenBank/DDBJ whole genome shotgun (WGS) entry which is preliminary data.</text>
</comment>
<feature type="domain" description="PEP-utilising enzyme C-terminal" evidence="17">
    <location>
        <begin position="523"/>
        <end position="873"/>
    </location>
</feature>
<keyword evidence="9 18" id="KW-0418">Kinase</keyword>
<accession>Q1YGP8</accession>
<dbReference type="InterPro" id="IPR010121">
    <property type="entry name" value="Pyruvate_phosphate_dikinase"/>
</dbReference>
<comment type="function">
    <text evidence="2">Catalyzes the reversible phosphorylation of pyruvate and phosphate.</text>
</comment>
<dbReference type="NCBIfam" id="TIGR01828">
    <property type="entry name" value="pyru_phos_dikin"/>
    <property type="match status" value="1"/>
</dbReference>
<dbReference type="EC" id="2.7.9.1" evidence="4 12"/>
<keyword evidence="6" id="KW-0808">Transferase</keyword>
<dbReference type="GO" id="GO:0050242">
    <property type="term" value="F:pyruvate, phosphate dikinase activity"/>
    <property type="evidence" value="ECO:0007669"/>
    <property type="project" value="UniProtKB-UniRule"/>
</dbReference>
<evidence type="ECO:0000256" key="5">
    <source>
        <dbReference type="ARBA" id="ARBA00020138"/>
    </source>
</evidence>
<evidence type="ECO:0000256" key="8">
    <source>
        <dbReference type="ARBA" id="ARBA00022741"/>
    </source>
</evidence>
<reference evidence="18 19" key="1">
    <citation type="journal article" date="2008" name="Appl. Environ. Microbiol.">
        <title>Genomic insights into Mn(II) oxidation by the marine alphaproteobacterium Aurantimonas sp. strain SI85-9A1.</title>
        <authorList>
            <person name="Dick G.J."/>
            <person name="Podell S."/>
            <person name="Johnson H.A."/>
            <person name="Rivera-Espinoza Y."/>
            <person name="Bernier-Latmani R."/>
            <person name="McCarthy J.K."/>
            <person name="Torpey J.W."/>
            <person name="Clement B.G."/>
            <person name="Gaasterland T."/>
            <person name="Tebo B.M."/>
        </authorList>
    </citation>
    <scope>NUCLEOTIDE SEQUENCE [LARGE SCALE GENOMIC DNA]</scope>
    <source>
        <strain evidence="18 19">SI85-9A1</strain>
    </source>
</reference>
<dbReference type="PIRSF" id="PIRSF000853">
    <property type="entry name" value="PPDK"/>
    <property type="match status" value="1"/>
</dbReference>
<dbReference type="SUPFAM" id="SSF52009">
    <property type="entry name" value="Phosphohistidine domain"/>
    <property type="match status" value="1"/>
</dbReference>
<evidence type="ECO:0000256" key="12">
    <source>
        <dbReference type="PIRNR" id="PIRNR000853"/>
    </source>
</evidence>
<comment type="similarity">
    <text evidence="3 12">Belongs to the PEP-utilizing enzyme family.</text>
</comment>
<dbReference type="InterPro" id="IPR023151">
    <property type="entry name" value="PEP_util_CS"/>
</dbReference>
<keyword evidence="11 15" id="KW-0460">Magnesium</keyword>
<evidence type="ECO:0000256" key="10">
    <source>
        <dbReference type="ARBA" id="ARBA00022840"/>
    </source>
</evidence>
<dbReference type="Gene3D" id="3.50.30.10">
    <property type="entry name" value="Phosphohistidine domain"/>
    <property type="match status" value="1"/>
</dbReference>
<feature type="binding site" evidence="15">
    <location>
        <position position="773"/>
    </location>
    <ligand>
        <name>Mg(2+)</name>
        <dbReference type="ChEBI" id="CHEBI:18420"/>
    </ligand>
</feature>
<dbReference type="PROSITE" id="PS00370">
    <property type="entry name" value="PEP_ENZYMES_PHOS_SITE"/>
    <property type="match status" value="1"/>
</dbReference>
<dbReference type="Gene3D" id="1.20.80.30">
    <property type="match status" value="1"/>
</dbReference>
<dbReference type="Proteomes" id="UP000000321">
    <property type="component" value="Unassembled WGS sequence"/>
</dbReference>
<dbReference type="Pfam" id="PF02896">
    <property type="entry name" value="PEP-utilizers_C"/>
    <property type="match status" value="1"/>
</dbReference>
<feature type="binding site" evidence="15">
    <location>
        <position position="749"/>
    </location>
    <ligand>
        <name>Mg(2+)</name>
        <dbReference type="ChEBI" id="CHEBI:18420"/>
    </ligand>
</feature>
<dbReference type="InterPro" id="IPR040442">
    <property type="entry name" value="Pyrv_kinase-like_dom_sf"/>
</dbReference>
<dbReference type="InterPro" id="IPR036637">
    <property type="entry name" value="Phosphohistidine_dom_sf"/>
</dbReference>
<evidence type="ECO:0000313" key="19">
    <source>
        <dbReference type="Proteomes" id="UP000000321"/>
    </source>
</evidence>
<feature type="binding site" evidence="14">
    <location>
        <position position="621"/>
    </location>
    <ligand>
        <name>substrate</name>
    </ligand>
</feature>
<evidence type="ECO:0000256" key="14">
    <source>
        <dbReference type="PIRSR" id="PIRSR000853-2"/>
    </source>
</evidence>
<feature type="binding site" evidence="14">
    <location>
        <position position="749"/>
    </location>
    <ligand>
        <name>substrate</name>
    </ligand>
</feature>
<dbReference type="GO" id="GO:0005524">
    <property type="term" value="F:ATP binding"/>
    <property type="evidence" value="ECO:0007669"/>
    <property type="project" value="UniProtKB-UniRule"/>
</dbReference>
<keyword evidence="19" id="KW-1185">Reference proteome</keyword>
<dbReference type="Gene3D" id="3.30.470.20">
    <property type="entry name" value="ATP-grasp fold, B domain"/>
    <property type="match status" value="1"/>
</dbReference>
<feature type="active site" description="Tele-phosphohistidine intermediate" evidence="13">
    <location>
        <position position="459"/>
    </location>
</feature>
<feature type="binding site" evidence="14">
    <location>
        <position position="772"/>
    </location>
    <ligand>
        <name>substrate</name>
    </ligand>
</feature>
<feature type="binding site" evidence="14">
    <location>
        <position position="773"/>
    </location>
    <ligand>
        <name>substrate</name>
    </ligand>
</feature>
<dbReference type="InterPro" id="IPR000121">
    <property type="entry name" value="PEP_util_C"/>
</dbReference>
<dbReference type="InterPro" id="IPR015813">
    <property type="entry name" value="Pyrv/PenolPyrv_kinase-like_dom"/>
</dbReference>
<protein>
    <recommendedName>
        <fullName evidence="5 12">Pyruvate, phosphate dikinase</fullName>
        <ecNumber evidence="4 12">2.7.9.1</ecNumber>
    </recommendedName>
</protein>
<dbReference type="HOGENOM" id="CLU_015345_0_2_5"/>
<feature type="binding site" evidence="14">
    <location>
        <position position="771"/>
    </location>
    <ligand>
        <name>substrate</name>
    </ligand>
</feature>
<dbReference type="SUPFAM" id="SSF51621">
    <property type="entry name" value="Phosphoenolpyruvate/pyruvate domain"/>
    <property type="match status" value="1"/>
</dbReference>
<proteinExistence type="inferred from homology"/>
<comment type="cofactor">
    <cofactor evidence="1 12 15">
        <name>Mg(2+)</name>
        <dbReference type="ChEBI" id="CHEBI:18420"/>
    </cofactor>
</comment>
<dbReference type="PROSITE" id="PS00742">
    <property type="entry name" value="PEP_ENZYMES_2"/>
    <property type="match status" value="1"/>
</dbReference>
<dbReference type="SUPFAM" id="SSF56059">
    <property type="entry name" value="Glutathione synthetase ATP-binding domain-like"/>
    <property type="match status" value="1"/>
</dbReference>
<dbReference type="PANTHER" id="PTHR22931:SF9">
    <property type="entry name" value="PYRUVATE, PHOSPHATE DIKINASE 1, CHLOROPLASTIC"/>
    <property type="match status" value="1"/>
</dbReference>
<evidence type="ECO:0000256" key="11">
    <source>
        <dbReference type="ARBA" id="ARBA00022842"/>
    </source>
</evidence>
<evidence type="ECO:0000256" key="3">
    <source>
        <dbReference type="ARBA" id="ARBA00007837"/>
    </source>
</evidence>
<keyword evidence="10" id="KW-0067">ATP-binding</keyword>
<dbReference type="InterPro" id="IPR008279">
    <property type="entry name" value="PEP-util_enz_mobile_dom"/>
</dbReference>
<comment type="catalytic activity">
    <reaction evidence="12">
        <text>pyruvate + phosphate + ATP = phosphoenolpyruvate + AMP + diphosphate + H(+)</text>
        <dbReference type="Rhea" id="RHEA:10756"/>
        <dbReference type="ChEBI" id="CHEBI:15361"/>
        <dbReference type="ChEBI" id="CHEBI:15378"/>
        <dbReference type="ChEBI" id="CHEBI:30616"/>
        <dbReference type="ChEBI" id="CHEBI:33019"/>
        <dbReference type="ChEBI" id="CHEBI:43474"/>
        <dbReference type="ChEBI" id="CHEBI:58702"/>
        <dbReference type="ChEBI" id="CHEBI:456215"/>
        <dbReference type="EC" id="2.7.9.1"/>
    </reaction>
</comment>
<dbReference type="GO" id="GO:0046872">
    <property type="term" value="F:metal ion binding"/>
    <property type="evidence" value="ECO:0007669"/>
    <property type="project" value="UniProtKB-UniRule"/>
</dbReference>
<dbReference type="AlphaFoldDB" id="Q1YGP8"/>
<dbReference type="InterPro" id="IPR018274">
    <property type="entry name" value="PEP_util_AS"/>
</dbReference>
<evidence type="ECO:0000256" key="7">
    <source>
        <dbReference type="ARBA" id="ARBA00022723"/>
    </source>
</evidence>
<evidence type="ECO:0000259" key="16">
    <source>
        <dbReference type="Pfam" id="PF00391"/>
    </source>
</evidence>
<dbReference type="Pfam" id="PF00391">
    <property type="entry name" value="PEP-utilizers"/>
    <property type="match status" value="1"/>
</dbReference>
<feature type="binding site" evidence="14">
    <location>
        <position position="770"/>
    </location>
    <ligand>
        <name>substrate</name>
    </ligand>
</feature>
<evidence type="ECO:0000256" key="1">
    <source>
        <dbReference type="ARBA" id="ARBA00001946"/>
    </source>
</evidence>
<evidence type="ECO:0000259" key="17">
    <source>
        <dbReference type="Pfam" id="PF02896"/>
    </source>
</evidence>
<dbReference type="InterPro" id="IPR013815">
    <property type="entry name" value="ATP_grasp_subdomain_1"/>
</dbReference>
<dbReference type="BioCyc" id="AURANTIMONAS:SI859A1_02778-MONOMER"/>
<evidence type="ECO:0000313" key="18">
    <source>
        <dbReference type="EMBL" id="EAS49177.1"/>
    </source>
</evidence>
<dbReference type="RefSeq" id="WP_009210597.1">
    <property type="nucleotide sequence ID" value="NZ_BBWP01000008.1"/>
</dbReference>
<feature type="binding site" evidence="14">
    <location>
        <position position="565"/>
    </location>
    <ligand>
        <name>substrate</name>
    </ligand>
</feature>
<dbReference type="EMBL" id="AAPJ01000005">
    <property type="protein sequence ID" value="EAS49177.1"/>
    <property type="molecule type" value="Genomic_DNA"/>
</dbReference>
<dbReference type="OrthoDB" id="9765468at2"/>
<evidence type="ECO:0000256" key="13">
    <source>
        <dbReference type="PIRSR" id="PIRSR000853-1"/>
    </source>
</evidence>
<organism evidence="18 19">
    <name type="scientific">Aurantimonas manganoxydans (strain ATCC BAA-1229 / DSM 21871 / SI85-9A1)</name>
    <dbReference type="NCBI Taxonomy" id="287752"/>
    <lineage>
        <taxon>Bacteria</taxon>
        <taxon>Pseudomonadati</taxon>
        <taxon>Pseudomonadota</taxon>
        <taxon>Alphaproteobacteria</taxon>
        <taxon>Hyphomicrobiales</taxon>
        <taxon>Aurantimonadaceae</taxon>
        <taxon>Aurantimonas</taxon>
    </lineage>
</organism>
<sequence length="887" mass="96171">MPKRIFTFRRGAADRTADASEALGLKGANLALLASLDVPVPPGFTLATSVWREVQSGGDGLPQELRADLRMAIEWLEGVTGRGFDGDTRPLLLAVRTSARAQMPGLAESVLDVGLNDRTVDILAAELDDPAFAYRSYRRFIESYAHLVLAVDPAEFEDIADAEAAEAGWTEEPGDRAGWRALIARYQTYLDAEIGAVVPQTPLEQLSAVIEAAYATWRSPLATSHRLIQGIPENAGLAITAHAMIFNEHDHNSGTGRAVSRDLTTGESRLSGEFGLVAPRAREIGEKPPVLDLGTLSAGDAERFPADMAELTEHVRRIEAHVGDVVEVDFMVGDGELFLMQSRVARRTAGEAIRIAVQFVDEGLIDEAEAILRIDPNSLDELLHPTFERTSDLVVLGRGMPASPGAATGEIVFTSERAQELANEERPVILVRNETYPEDIHGMHVAEGVLTIRGGTTSHAAVVARGIGRPCVTGAGALRINAGTATLHAAGKVLREGDTITIDGTSGEVIEGAVPLLRPALTGDFATLMDYADRARRMRVRANTETPIEARSARAFGAEGIGLCRTEHMFFEGDRVRSMREMILASDETGRRAALEKLLPIQRSDFTELFEIMAGLPVTIRLLDPPLHEFLPQSDGEIAETASMLGVDESVVRQRIAALQEFNPMLGHRGCRLAISYPEIVETQARAIFEAAIDAGEKAGEAVVPEIMVPLVSLRKELDFVKGRIDKVAALVMDERGCEITYSVGTMIELPRAIVRADTIAEIADFFSFGTNDLTQTVYGISRDDAGNFLSTYVRQGIIERDPFQTIDVEGVGELIALAVEKARRTRPDISLGVCGEQGGDPASIAFFEQTGLDYVSCSPFRVPIARLAAAQATIRDERSRRGRARR</sequence>
<dbReference type="GO" id="GO:0016301">
    <property type="term" value="F:kinase activity"/>
    <property type="evidence" value="ECO:0007669"/>
    <property type="project" value="UniProtKB-UniRule"/>
</dbReference>
<dbReference type="Gene3D" id="1.10.189.10">
    <property type="entry name" value="Pyruvate Phosphate Dikinase, domain 2"/>
    <property type="match status" value="1"/>
</dbReference>
<dbReference type="Gene3D" id="3.30.1490.20">
    <property type="entry name" value="ATP-grasp fold, A domain"/>
    <property type="match status" value="1"/>
</dbReference>
<dbReference type="PANTHER" id="PTHR22931">
    <property type="entry name" value="PHOSPHOENOLPYRUVATE DIKINASE-RELATED"/>
    <property type="match status" value="1"/>
</dbReference>
<dbReference type="Gene3D" id="3.20.20.60">
    <property type="entry name" value="Phosphoenolpyruvate-binding domains"/>
    <property type="match status" value="1"/>
</dbReference>
<keyword evidence="18" id="KW-0670">Pyruvate</keyword>
<name>Q1YGP8_AURMS</name>
<evidence type="ECO:0000256" key="2">
    <source>
        <dbReference type="ARBA" id="ARBA00003144"/>
    </source>
</evidence>
<evidence type="ECO:0000256" key="4">
    <source>
        <dbReference type="ARBA" id="ARBA00011994"/>
    </source>
</evidence>